<dbReference type="AlphaFoldDB" id="A0A4U1Z1H6"/>
<accession>A0A4U1Z1H6</accession>
<organism evidence="1 2">
    <name type="scientific">Vibrio kanaloae</name>
    <dbReference type="NCBI Taxonomy" id="170673"/>
    <lineage>
        <taxon>Bacteria</taxon>
        <taxon>Pseudomonadati</taxon>
        <taxon>Pseudomonadota</taxon>
        <taxon>Gammaproteobacteria</taxon>
        <taxon>Vibrionales</taxon>
        <taxon>Vibrionaceae</taxon>
        <taxon>Vibrio</taxon>
    </lineage>
</organism>
<evidence type="ECO:0000313" key="2">
    <source>
        <dbReference type="Proteomes" id="UP000305234"/>
    </source>
</evidence>
<protein>
    <submittedName>
        <fullName evidence="1">Uncharacterized protein</fullName>
    </submittedName>
</protein>
<dbReference type="Gene3D" id="3.40.960.10">
    <property type="entry name" value="VSR Endonuclease"/>
    <property type="match status" value="1"/>
</dbReference>
<dbReference type="Proteomes" id="UP000305234">
    <property type="component" value="Unassembled WGS sequence"/>
</dbReference>
<gene>
    <name evidence="1" type="ORF">FCV52_09545</name>
</gene>
<dbReference type="RefSeq" id="WP_052485358.1">
    <property type="nucleotide sequence ID" value="NZ_SYUW01000024.1"/>
</dbReference>
<dbReference type="EMBL" id="SYUW01000024">
    <property type="protein sequence ID" value="TKF26107.1"/>
    <property type="molecule type" value="Genomic_DNA"/>
</dbReference>
<sequence length="387" mass="45754">MELRYEFSEEEFLNLCLKNLNREYSTVAEDLYETLRNFLNTPSLLSVFDVKHRYKQEFYDEHLSLREYINRGRLTLPYVEFELSCSKDIDLEVTAINLPTFIHLGSHKYGGGVTQRYKIKNSKLKTKSKSSINLLSVEFPHALLKKLNSLVTPVEFLLPSKLGVWEWRQTFYNKISGHSYFCSCFKDALEKDEQGLTVIHPHIENALIKRSFRDSICHLCTEKNSDLMFCHKMYGSAFKVKYGAYIRKYEIQEGIDEKEAENRVRDLKGVARIGERWINETLLFNYIQVLFPQYTVQREASPYWLERQRYDIFIPELDLAIEYQGQQHYVAVELFGGKEGLQTTKQRDKEKLQRSKENGIDIIYFNYKDNLTEKLVHSRLSNYLKDK</sequence>
<reference evidence="1 2" key="1">
    <citation type="submission" date="2019-04" db="EMBL/GenBank/DDBJ databases">
        <title>A reverse ecology approach based on a biological definition of microbial populations.</title>
        <authorList>
            <person name="Arevalo P."/>
            <person name="Vaninsberghe D."/>
            <person name="Elsherbini J."/>
            <person name="Gore J."/>
            <person name="Polz M."/>
        </authorList>
    </citation>
    <scope>NUCLEOTIDE SEQUENCE [LARGE SCALE GENOMIC DNA]</scope>
    <source>
        <strain evidence="1 2">10N.261.46.E4</strain>
    </source>
</reference>
<name>A0A4U1Z1H6_9VIBR</name>
<comment type="caution">
    <text evidence="1">The sequence shown here is derived from an EMBL/GenBank/DDBJ whole genome shotgun (WGS) entry which is preliminary data.</text>
</comment>
<proteinExistence type="predicted"/>
<evidence type="ECO:0000313" key="1">
    <source>
        <dbReference type="EMBL" id="TKF26107.1"/>
    </source>
</evidence>